<feature type="domain" description="BAG" evidence="3">
    <location>
        <begin position="214"/>
        <end position="266"/>
    </location>
</feature>
<dbReference type="GO" id="GO:0000774">
    <property type="term" value="F:adenyl-nucleotide exchange factor activity"/>
    <property type="evidence" value="ECO:0007669"/>
    <property type="project" value="TreeGrafter"/>
</dbReference>
<evidence type="ECO:0000259" key="2">
    <source>
        <dbReference type="PROSITE" id="PS50053"/>
    </source>
</evidence>
<accession>A0A4Q1BLC1</accession>
<gene>
    <name evidence="4" type="ORF">M231_04089</name>
</gene>
<dbReference type="Pfam" id="PF00240">
    <property type="entry name" value="ubiquitin"/>
    <property type="match status" value="1"/>
</dbReference>
<dbReference type="PANTHER" id="PTHR12329">
    <property type="entry name" value="BCL2-ASSOCIATED ATHANOGENE"/>
    <property type="match status" value="1"/>
</dbReference>
<dbReference type="GO" id="GO:0005634">
    <property type="term" value="C:nucleus"/>
    <property type="evidence" value="ECO:0007669"/>
    <property type="project" value="TreeGrafter"/>
</dbReference>
<evidence type="ECO:0000256" key="1">
    <source>
        <dbReference type="ARBA" id="ARBA00023186"/>
    </source>
</evidence>
<dbReference type="InParanoid" id="A0A4Q1BLC1"/>
<dbReference type="AlphaFoldDB" id="A0A4Q1BLC1"/>
<organism evidence="4 5">
    <name type="scientific">Tremella mesenterica</name>
    <name type="common">Jelly fungus</name>
    <dbReference type="NCBI Taxonomy" id="5217"/>
    <lineage>
        <taxon>Eukaryota</taxon>
        <taxon>Fungi</taxon>
        <taxon>Dikarya</taxon>
        <taxon>Basidiomycota</taxon>
        <taxon>Agaricomycotina</taxon>
        <taxon>Tremellomycetes</taxon>
        <taxon>Tremellales</taxon>
        <taxon>Tremellaceae</taxon>
        <taxon>Tremella</taxon>
    </lineage>
</organism>
<dbReference type="PROSITE" id="PS51035">
    <property type="entry name" value="BAG"/>
    <property type="match status" value="1"/>
</dbReference>
<evidence type="ECO:0000313" key="4">
    <source>
        <dbReference type="EMBL" id="RXK38583.1"/>
    </source>
</evidence>
<dbReference type="GO" id="GO:0016020">
    <property type="term" value="C:membrane"/>
    <property type="evidence" value="ECO:0007669"/>
    <property type="project" value="TreeGrafter"/>
</dbReference>
<dbReference type="OrthoDB" id="417450at2759"/>
<dbReference type="Pfam" id="PF02179">
    <property type="entry name" value="BAG"/>
    <property type="match status" value="1"/>
</dbReference>
<name>A0A4Q1BLC1_TREME</name>
<protein>
    <submittedName>
        <fullName evidence="4">Uncharacterized protein</fullName>
    </submittedName>
</protein>
<dbReference type="SUPFAM" id="SSF54236">
    <property type="entry name" value="Ubiquitin-like"/>
    <property type="match status" value="1"/>
</dbReference>
<dbReference type="EMBL" id="SDIL01000045">
    <property type="protein sequence ID" value="RXK38583.1"/>
    <property type="molecule type" value="Genomic_DNA"/>
</dbReference>
<dbReference type="InterPro" id="IPR036533">
    <property type="entry name" value="BAG_dom_sf"/>
</dbReference>
<evidence type="ECO:0000313" key="5">
    <source>
        <dbReference type="Proteomes" id="UP000289152"/>
    </source>
</evidence>
<dbReference type="InterPro" id="IPR000626">
    <property type="entry name" value="Ubiquitin-like_dom"/>
</dbReference>
<dbReference type="Proteomes" id="UP000289152">
    <property type="component" value="Unassembled WGS sequence"/>
</dbReference>
<sequence>MIALEKEGMKVALKSRSLVSPLLILRATTLSFFNPFRRAVAENAQGAITIQVKWGRERISFNIPIPTPNVTPLSQLIATLSTQTGLPIGSFKLIFKGSVLRDPSSTIASYGITDGSVLVLVGKSGEVPHDSKTSIKPSGKIGGKNRQPETTNQVVLVDWIKNLVEGILKPLEPSLKTFEANTMLKGNDTKMGVDEDDEGKEGNGLKEIPEFGVLQKEHARLSELLLRGLLDLDGVDIPSEWNDARKERKEGVKRVQAELTSLDEAWARRKSGNHI</sequence>
<dbReference type="SUPFAM" id="SSF63491">
    <property type="entry name" value="BAG domain"/>
    <property type="match status" value="1"/>
</dbReference>
<dbReference type="InterPro" id="IPR029071">
    <property type="entry name" value="Ubiquitin-like_domsf"/>
</dbReference>
<dbReference type="VEuPathDB" id="FungiDB:TREMEDRAFT_73829"/>
<dbReference type="GO" id="GO:0050821">
    <property type="term" value="P:protein stabilization"/>
    <property type="evidence" value="ECO:0007669"/>
    <property type="project" value="TreeGrafter"/>
</dbReference>
<keyword evidence="5" id="KW-1185">Reference proteome</keyword>
<dbReference type="GO" id="GO:0005829">
    <property type="term" value="C:cytosol"/>
    <property type="evidence" value="ECO:0007669"/>
    <property type="project" value="TreeGrafter"/>
</dbReference>
<keyword evidence="1" id="KW-0143">Chaperone</keyword>
<comment type="caution">
    <text evidence="4">The sequence shown here is derived from an EMBL/GenBank/DDBJ whole genome shotgun (WGS) entry which is preliminary data.</text>
</comment>
<dbReference type="STRING" id="5217.A0A4Q1BLC1"/>
<proteinExistence type="predicted"/>
<dbReference type="GO" id="GO:0051087">
    <property type="term" value="F:protein-folding chaperone binding"/>
    <property type="evidence" value="ECO:0007669"/>
    <property type="project" value="InterPro"/>
</dbReference>
<dbReference type="PROSITE" id="PS50053">
    <property type="entry name" value="UBIQUITIN_2"/>
    <property type="match status" value="1"/>
</dbReference>
<feature type="domain" description="Ubiquitin-like" evidence="2">
    <location>
        <begin position="66"/>
        <end position="123"/>
    </location>
</feature>
<dbReference type="Gene3D" id="1.20.58.120">
    <property type="entry name" value="BAG domain"/>
    <property type="match status" value="1"/>
</dbReference>
<dbReference type="SMART" id="SM00213">
    <property type="entry name" value="UBQ"/>
    <property type="match status" value="1"/>
</dbReference>
<dbReference type="FunCoup" id="A0A4Q1BLC1">
    <property type="interactions" value="159"/>
</dbReference>
<dbReference type="Gene3D" id="3.10.20.90">
    <property type="entry name" value="Phosphatidylinositol 3-kinase Catalytic Subunit, Chain A, domain 1"/>
    <property type="match status" value="1"/>
</dbReference>
<reference evidence="4 5" key="1">
    <citation type="submission" date="2016-06" db="EMBL/GenBank/DDBJ databases">
        <title>Evolution of pathogenesis and genome organization in the Tremellales.</title>
        <authorList>
            <person name="Cuomo C."/>
            <person name="Litvintseva A."/>
            <person name="Heitman J."/>
            <person name="Chen Y."/>
            <person name="Sun S."/>
            <person name="Springer D."/>
            <person name="Dromer F."/>
            <person name="Young S."/>
            <person name="Zeng Q."/>
            <person name="Chapman S."/>
            <person name="Gujja S."/>
            <person name="Saif S."/>
            <person name="Birren B."/>
        </authorList>
    </citation>
    <scope>NUCLEOTIDE SEQUENCE [LARGE SCALE GENOMIC DNA]</scope>
    <source>
        <strain evidence="4 5">ATCC 28783</strain>
    </source>
</reference>
<dbReference type="InterPro" id="IPR003103">
    <property type="entry name" value="BAG_domain"/>
</dbReference>
<evidence type="ECO:0000259" key="3">
    <source>
        <dbReference type="PROSITE" id="PS51035"/>
    </source>
</evidence>
<dbReference type="InterPro" id="IPR039773">
    <property type="entry name" value="BAG_chaperone_regulator"/>
</dbReference>
<dbReference type="PANTHER" id="PTHR12329:SF16">
    <property type="entry name" value="BAG FAMILY MOLECULAR CHAPERONE REGULATOR 1"/>
    <property type="match status" value="1"/>
</dbReference>